<dbReference type="Gene3D" id="3.30.70.3490">
    <property type="match status" value="1"/>
</dbReference>
<accession>A0A7S3JMJ0</accession>
<dbReference type="EMBL" id="HBII01043266">
    <property type="protein sequence ID" value="CAE0359142.1"/>
    <property type="molecule type" value="Transcribed_RNA"/>
</dbReference>
<dbReference type="GO" id="GO:0032934">
    <property type="term" value="F:sterol binding"/>
    <property type="evidence" value="ECO:0007669"/>
    <property type="project" value="TreeGrafter"/>
</dbReference>
<evidence type="ECO:0000313" key="1">
    <source>
        <dbReference type="EMBL" id="CAE0359142.1"/>
    </source>
</evidence>
<organism evidence="1">
    <name type="scientific">Euplotes harpa</name>
    <dbReference type="NCBI Taxonomy" id="151035"/>
    <lineage>
        <taxon>Eukaryota</taxon>
        <taxon>Sar</taxon>
        <taxon>Alveolata</taxon>
        <taxon>Ciliophora</taxon>
        <taxon>Intramacronucleata</taxon>
        <taxon>Spirotrichea</taxon>
        <taxon>Hypotrichia</taxon>
        <taxon>Euplotida</taxon>
        <taxon>Euplotidae</taxon>
        <taxon>Euplotes</taxon>
    </lineage>
</organism>
<sequence length="243" mass="28184">MWTHSEMKSKFGGNSLEFTPLGKAYYVIGDEHYVGTRPKTVAGNIIFGTLYLDLSGDTETICPQTGVKCVLKHHPKGWTNKNDFLVEGHVFNSDGEKTYSVRGHWNQSISATNLETDEEILLWEIEPRAENFAEQYGLTKFAINLNHLPPKLEKKIAPTDSRFRPDLRAYENGDIDLGAKEKHRLEEKQREVRKMRNENNETWNPLFFEEVVDEDTGDRFFKFNDNYWLKRAKGSWSDSPDIY</sequence>
<dbReference type="Pfam" id="PF01237">
    <property type="entry name" value="Oxysterol_BP"/>
    <property type="match status" value="1"/>
</dbReference>
<gene>
    <name evidence="1" type="ORF">EHAR0213_LOCUS18066</name>
</gene>
<proteinExistence type="predicted"/>
<dbReference type="PANTHER" id="PTHR10972">
    <property type="entry name" value="OXYSTEROL-BINDING PROTEIN-RELATED"/>
    <property type="match status" value="1"/>
</dbReference>
<dbReference type="InterPro" id="IPR000648">
    <property type="entry name" value="Oxysterol-bd"/>
</dbReference>
<dbReference type="AlphaFoldDB" id="A0A7S3JMJ0"/>
<dbReference type="GO" id="GO:0005829">
    <property type="term" value="C:cytosol"/>
    <property type="evidence" value="ECO:0007669"/>
    <property type="project" value="TreeGrafter"/>
</dbReference>
<evidence type="ECO:0008006" key="2">
    <source>
        <dbReference type="Google" id="ProtNLM"/>
    </source>
</evidence>
<reference evidence="1" key="1">
    <citation type="submission" date="2021-01" db="EMBL/GenBank/DDBJ databases">
        <authorList>
            <person name="Corre E."/>
            <person name="Pelletier E."/>
            <person name="Niang G."/>
            <person name="Scheremetjew M."/>
            <person name="Finn R."/>
            <person name="Kale V."/>
            <person name="Holt S."/>
            <person name="Cochrane G."/>
            <person name="Meng A."/>
            <person name="Brown T."/>
            <person name="Cohen L."/>
        </authorList>
    </citation>
    <scope>NUCLEOTIDE SEQUENCE</scope>
    <source>
        <strain evidence="1">FSP1.4</strain>
    </source>
</reference>
<name>A0A7S3JMJ0_9SPIT</name>
<dbReference type="GO" id="GO:0016020">
    <property type="term" value="C:membrane"/>
    <property type="evidence" value="ECO:0007669"/>
    <property type="project" value="TreeGrafter"/>
</dbReference>
<dbReference type="Gene3D" id="2.40.160.120">
    <property type="match status" value="1"/>
</dbReference>
<dbReference type="InterPro" id="IPR037239">
    <property type="entry name" value="OSBP_sf"/>
</dbReference>
<dbReference type="SUPFAM" id="SSF144000">
    <property type="entry name" value="Oxysterol-binding protein-like"/>
    <property type="match status" value="1"/>
</dbReference>
<protein>
    <recommendedName>
        <fullName evidence="2">Oxysterol-binding protein</fullName>
    </recommendedName>
</protein>